<protein>
    <submittedName>
        <fullName evidence="2">Uncharacterized protein</fullName>
    </submittedName>
</protein>
<dbReference type="Proteomes" id="UP000717585">
    <property type="component" value="Unassembled WGS sequence"/>
</dbReference>
<feature type="region of interest" description="Disordered" evidence="1">
    <location>
        <begin position="129"/>
        <end position="155"/>
    </location>
</feature>
<reference evidence="2" key="1">
    <citation type="submission" date="2021-05" db="EMBL/GenBank/DDBJ databases">
        <title>A free-living protist that lacks canonical eukaryotic 1 DNA replication and segregation systems.</title>
        <authorList>
            <person name="Salas-Leiva D.E."/>
            <person name="Tromer E.C."/>
            <person name="Curtis B.A."/>
            <person name="Jerlstrom-Hultqvist J."/>
            <person name="Kolisko M."/>
            <person name="Yi Z."/>
            <person name="Salas-Leiva J.S."/>
            <person name="Gallot-Lavallee L."/>
            <person name="Kops G.J.P.L."/>
            <person name="Archibald J.M."/>
            <person name="Simpson A.G.B."/>
            <person name="Roger A.J."/>
        </authorList>
    </citation>
    <scope>NUCLEOTIDE SEQUENCE</scope>
    <source>
        <strain evidence="2">BICM</strain>
    </source>
</reference>
<evidence type="ECO:0000313" key="2">
    <source>
        <dbReference type="EMBL" id="KAG9394599.1"/>
    </source>
</evidence>
<gene>
    <name evidence="2" type="ORF">J8273_3853</name>
</gene>
<evidence type="ECO:0000256" key="1">
    <source>
        <dbReference type="SAM" id="MobiDB-lite"/>
    </source>
</evidence>
<feature type="compositionally biased region" description="Basic and acidic residues" evidence="1">
    <location>
        <begin position="137"/>
        <end position="155"/>
    </location>
</feature>
<comment type="caution">
    <text evidence="2">The sequence shown here is derived from an EMBL/GenBank/DDBJ whole genome shotgun (WGS) entry which is preliminary data.</text>
</comment>
<name>A0A8J6E056_9EUKA</name>
<dbReference type="AlphaFoldDB" id="A0A8J6E056"/>
<organism evidence="2 3">
    <name type="scientific">Carpediemonas membranifera</name>
    <dbReference type="NCBI Taxonomy" id="201153"/>
    <lineage>
        <taxon>Eukaryota</taxon>
        <taxon>Metamonada</taxon>
        <taxon>Carpediemonas-like organisms</taxon>
        <taxon>Carpediemonas</taxon>
    </lineage>
</organism>
<evidence type="ECO:0000313" key="3">
    <source>
        <dbReference type="Proteomes" id="UP000717585"/>
    </source>
</evidence>
<sequence length="297" mass="32757">MNGDKTAKERQVRKREKQFGLTEGVKQSLGSTYQSVEHALAKSKAPQWIQIMSIAAAMLLKTKDRIQLLVFASYLKAIRSHTQAGEGDRMTKEALHILVMYIEECPLSGDTFTILDYLGDVIEQELSTTQDDGAADIDGHRSEADAPPRRSKTDHGVTRFDETVLSFRTAKLVQEVQDAWSQSGLAISDGRRAADIIGRARLWIANRILMEALLLTYNCAEASFYEQRNDKKFLSPRKIMKTVHRVISNRSDASKARGGGTIGAAQPGARDAMCAVADEALLELGQTIGCGADRFIP</sequence>
<dbReference type="EMBL" id="JAHDYR010000014">
    <property type="protein sequence ID" value="KAG9394599.1"/>
    <property type="molecule type" value="Genomic_DNA"/>
</dbReference>
<keyword evidence="3" id="KW-1185">Reference proteome</keyword>
<accession>A0A8J6E056</accession>
<proteinExistence type="predicted"/>